<dbReference type="SMART" id="SM00181">
    <property type="entry name" value="EGF"/>
    <property type="match status" value="2"/>
</dbReference>
<evidence type="ECO:0000256" key="3">
    <source>
        <dbReference type="ARBA" id="ARBA00023157"/>
    </source>
</evidence>
<dbReference type="AlphaFoldDB" id="A0A816DQ36"/>
<dbReference type="PROSITE" id="PS50923">
    <property type="entry name" value="SUSHI"/>
    <property type="match status" value="3"/>
</dbReference>
<reference evidence="8" key="1">
    <citation type="submission" date="2021-02" db="EMBL/GenBank/DDBJ databases">
        <authorList>
            <person name="Nowell W R."/>
        </authorList>
    </citation>
    <scope>NUCLEOTIDE SEQUENCE</scope>
</reference>
<dbReference type="PROSITE" id="PS50026">
    <property type="entry name" value="EGF_3"/>
    <property type="match status" value="1"/>
</dbReference>
<evidence type="ECO:0000256" key="5">
    <source>
        <dbReference type="PROSITE-ProRule" id="PRU00302"/>
    </source>
</evidence>
<gene>
    <name evidence="8" type="ORF">KQP761_LOCUS27775</name>
    <name evidence="9" type="ORF">MBJ925_LOCUS36110</name>
    <name evidence="10" type="ORF">SMN809_LOCUS1322</name>
</gene>
<dbReference type="InterPro" id="IPR000436">
    <property type="entry name" value="Sushi_SCR_CCP_dom"/>
</dbReference>
<dbReference type="EMBL" id="CAJNOW010015212">
    <property type="protein sequence ID" value="CAF1639484.1"/>
    <property type="molecule type" value="Genomic_DNA"/>
</dbReference>
<evidence type="ECO:0000313" key="9">
    <source>
        <dbReference type="EMBL" id="CAF2215540.1"/>
    </source>
</evidence>
<dbReference type="OrthoDB" id="406096at2759"/>
<feature type="domain" description="Sushi" evidence="7">
    <location>
        <begin position="106"/>
        <end position="157"/>
    </location>
</feature>
<dbReference type="PROSITE" id="PS00022">
    <property type="entry name" value="EGF_1"/>
    <property type="match status" value="1"/>
</dbReference>
<evidence type="ECO:0000259" key="6">
    <source>
        <dbReference type="PROSITE" id="PS50026"/>
    </source>
</evidence>
<keyword evidence="3 4" id="KW-1015">Disulfide bond</keyword>
<dbReference type="SUPFAM" id="SSF57535">
    <property type="entry name" value="Complement control module/SCR domain"/>
    <property type="match status" value="3"/>
</dbReference>
<dbReference type="EMBL" id="CAJOBI010000197">
    <property type="protein sequence ID" value="CAF3803645.1"/>
    <property type="molecule type" value="Genomic_DNA"/>
</dbReference>
<feature type="disulfide bond" evidence="4">
    <location>
        <begin position="658"/>
        <end position="667"/>
    </location>
</feature>
<sequence>MWYSKAKYQRSYLTFLSLIFLTSTTINANAAQLCSMLTLPEHGFFFSGYCERDFGSLCGVGCLTGYRIIDGDSFRECQQGGTWTGKQLKCEEIRCSPLKMSTQTTQECSPTQNTSSFIVGTKCRVKCSATGHRLIGPSTRECLSLGIWSGYQQFCIVSTETTTTTITKIKTTTTATTINKLSTTTIRRFRDYSNFALSINKNDTGIVVPLVQPSQFTIIFWFYLNNGANVSLISLREDDDKKLFEIIVRENRLVFYYLSRNQTQPTLIKIPNSKWNHFAWMYSKKTQQSYLYIDGTRQQSFDFKITNLNFDNVSSLILFHRTFHGLMTRLEIWKEMISEQQVLISYRDCRKQNGDVFSWSKISDQLSFDTNKLKTSSFCSGCSEPASISGGIYNVSDYEIGSFVEYKCNYGYEMIGSDRIYCMVPSEWYPLAPICQHNPCTSNCEQCDQKSGVCLRQQTKLDFPSTECDPPCDDDEECIDGECAWSNLSDKWMLTTDDTICNPPCPLGARCINRRCEPNMMPSCSVPCRPGQLCIDSRCGCYKGLCENGRDCFEICDIGENCHNRSCSCGVRGKCGKGEICLSDVCMCGIRRGGCPLQESCVNGKCIRKTNQCNNTCKSNEICVDEKCVCKEQCEKKVFCPFPCLNGGRCTGFYQCTCRQDWQGHRCEQRQRKNITLS</sequence>
<dbReference type="Pfam" id="PF13385">
    <property type="entry name" value="Laminin_G_3"/>
    <property type="match status" value="1"/>
</dbReference>
<dbReference type="Gene3D" id="2.60.120.200">
    <property type="match status" value="1"/>
</dbReference>
<evidence type="ECO:0000259" key="7">
    <source>
        <dbReference type="PROSITE" id="PS50923"/>
    </source>
</evidence>
<accession>A0A816DQ36</accession>
<dbReference type="Gene3D" id="2.10.70.10">
    <property type="entry name" value="Complement Module, domain 1"/>
    <property type="match status" value="3"/>
</dbReference>
<feature type="disulfide bond" evidence="5">
    <location>
        <begin position="408"/>
        <end position="435"/>
    </location>
</feature>
<feature type="domain" description="Sushi" evidence="7">
    <location>
        <begin position="32"/>
        <end position="92"/>
    </location>
</feature>
<dbReference type="InterPro" id="IPR000742">
    <property type="entry name" value="EGF"/>
</dbReference>
<feature type="disulfide bond" evidence="4">
    <location>
        <begin position="640"/>
        <end position="650"/>
    </location>
</feature>
<comment type="caution">
    <text evidence="8">The sequence shown here is derived from an EMBL/GenBank/DDBJ whole genome shotgun (WGS) entry which is preliminary data.</text>
</comment>
<dbReference type="Gene3D" id="2.10.25.10">
    <property type="entry name" value="Laminin"/>
    <property type="match status" value="1"/>
</dbReference>
<name>A0A816DQ36_9BILA</name>
<dbReference type="CDD" id="cd00033">
    <property type="entry name" value="CCP"/>
    <property type="match status" value="3"/>
</dbReference>
<dbReference type="SUPFAM" id="SSF49899">
    <property type="entry name" value="Concanavalin A-like lectins/glucanases"/>
    <property type="match status" value="1"/>
</dbReference>
<dbReference type="Proteomes" id="UP000663824">
    <property type="component" value="Unassembled WGS sequence"/>
</dbReference>
<dbReference type="SMART" id="SM00032">
    <property type="entry name" value="CCP"/>
    <property type="match status" value="3"/>
</dbReference>
<dbReference type="InterPro" id="IPR013320">
    <property type="entry name" value="ConA-like_dom_sf"/>
</dbReference>
<feature type="domain" description="EGF-like" evidence="6">
    <location>
        <begin position="636"/>
        <end position="668"/>
    </location>
</feature>
<evidence type="ECO:0000313" key="10">
    <source>
        <dbReference type="EMBL" id="CAF3803645.1"/>
    </source>
</evidence>
<evidence type="ECO:0000256" key="4">
    <source>
        <dbReference type="PROSITE-ProRule" id="PRU00076"/>
    </source>
</evidence>
<evidence type="ECO:0000313" key="11">
    <source>
        <dbReference type="Proteomes" id="UP000663834"/>
    </source>
</evidence>
<dbReference type="PANTHER" id="PTHR45656">
    <property type="entry name" value="PROTEIN CBR-CLEC-78"/>
    <property type="match status" value="1"/>
</dbReference>
<evidence type="ECO:0000256" key="1">
    <source>
        <dbReference type="ARBA" id="ARBA00022729"/>
    </source>
</evidence>
<dbReference type="Pfam" id="PF00084">
    <property type="entry name" value="Sushi"/>
    <property type="match status" value="2"/>
</dbReference>
<dbReference type="Proteomes" id="UP000663834">
    <property type="component" value="Unassembled WGS sequence"/>
</dbReference>
<keyword evidence="2" id="KW-0677">Repeat</keyword>
<organism evidence="8 11">
    <name type="scientific">Rotaria magnacalcarata</name>
    <dbReference type="NCBI Taxonomy" id="392030"/>
    <lineage>
        <taxon>Eukaryota</taxon>
        <taxon>Metazoa</taxon>
        <taxon>Spiralia</taxon>
        <taxon>Gnathifera</taxon>
        <taxon>Rotifera</taxon>
        <taxon>Eurotatoria</taxon>
        <taxon>Bdelloidea</taxon>
        <taxon>Philodinida</taxon>
        <taxon>Philodinidae</taxon>
        <taxon>Rotaria</taxon>
    </lineage>
</organism>
<evidence type="ECO:0000313" key="8">
    <source>
        <dbReference type="EMBL" id="CAF1639484.1"/>
    </source>
</evidence>
<dbReference type="Proteomes" id="UP000676336">
    <property type="component" value="Unassembled WGS sequence"/>
</dbReference>
<protein>
    <submittedName>
        <fullName evidence="8">Uncharacterized protein</fullName>
    </submittedName>
</protein>
<keyword evidence="1" id="KW-0732">Signal</keyword>
<proteinExistence type="predicted"/>
<dbReference type="EMBL" id="CAJNRE010019888">
    <property type="protein sequence ID" value="CAF2215540.1"/>
    <property type="molecule type" value="Genomic_DNA"/>
</dbReference>
<dbReference type="PANTHER" id="PTHR45656:SF4">
    <property type="entry name" value="PROTEIN CBR-CLEC-78"/>
    <property type="match status" value="1"/>
</dbReference>
<comment type="caution">
    <text evidence="4">Lacks conserved residue(s) required for the propagation of feature annotation.</text>
</comment>
<dbReference type="InterPro" id="IPR035976">
    <property type="entry name" value="Sushi/SCR/CCP_sf"/>
</dbReference>
<keyword evidence="5" id="KW-0768">Sushi</keyword>
<feature type="domain" description="Sushi" evidence="7">
    <location>
        <begin position="380"/>
        <end position="437"/>
    </location>
</feature>
<dbReference type="InterPro" id="IPR051277">
    <property type="entry name" value="SEZ6_CSMD_C4BPB_Regulators"/>
</dbReference>
<keyword evidence="4" id="KW-0245">EGF-like domain</keyword>
<evidence type="ECO:0000256" key="2">
    <source>
        <dbReference type="ARBA" id="ARBA00022737"/>
    </source>
</evidence>
<feature type="disulfide bond" evidence="5">
    <location>
        <begin position="34"/>
        <end position="77"/>
    </location>
</feature>